<protein>
    <submittedName>
        <fullName evidence="2">Uncharacterized protein</fullName>
    </submittedName>
</protein>
<dbReference type="KEGG" id="xor:XOC_0139"/>
<organism evidence="2 3">
    <name type="scientific">Xanthomonas oryzae pv. oryzicola (strain BLS256)</name>
    <dbReference type="NCBI Taxonomy" id="383407"/>
    <lineage>
        <taxon>Bacteria</taxon>
        <taxon>Pseudomonadati</taxon>
        <taxon>Pseudomonadota</taxon>
        <taxon>Gammaproteobacteria</taxon>
        <taxon>Lysobacterales</taxon>
        <taxon>Lysobacteraceae</taxon>
        <taxon>Xanthomonas</taxon>
    </lineage>
</organism>
<dbReference type="HOGENOM" id="CLU_2756854_0_0_6"/>
<dbReference type="Proteomes" id="UP000008851">
    <property type="component" value="Chromosome"/>
</dbReference>
<feature type="region of interest" description="Disordered" evidence="1">
    <location>
        <begin position="48"/>
        <end position="70"/>
    </location>
</feature>
<reference evidence="2 3" key="1">
    <citation type="journal article" date="2011" name="J. Bacteriol.">
        <title>Two new complete genome sequences offer insight into host and tissue specificity of plant pathogenic Xanthomonas spp.</title>
        <authorList>
            <person name="Bogdanove A.J."/>
            <person name="Koebnik R."/>
            <person name="Lu H."/>
            <person name="Furutani A."/>
            <person name="Angiuoli S.V."/>
            <person name="Patil P.B."/>
            <person name="Van Sluys M.A."/>
            <person name="Ryan R.P."/>
            <person name="Meyer D.F."/>
            <person name="Han S.W."/>
            <person name="Aparna G."/>
            <person name="Rajaram M."/>
            <person name="Delcher A.L."/>
            <person name="Phillippy A.M."/>
            <person name="Puiu D."/>
            <person name="Schatz M.C."/>
            <person name="Shumway M."/>
            <person name="Sommer D.D."/>
            <person name="Trapnell C."/>
            <person name="Benahmed F."/>
            <person name="Dimitrov G."/>
            <person name="Madupu R."/>
            <person name="Radune D."/>
            <person name="Sullivan S."/>
            <person name="Jha G."/>
            <person name="Ishihara H."/>
            <person name="Lee S.W."/>
            <person name="Pandey A."/>
            <person name="Sharma V."/>
            <person name="Sriariyanun M."/>
            <person name="Szurek B."/>
            <person name="Vera-Cruz C.M."/>
            <person name="Dorman K.S."/>
            <person name="Ronald P.C."/>
            <person name="Verdier V."/>
            <person name="Dow J.M."/>
            <person name="Sonti R.V."/>
            <person name="Tsuge S."/>
            <person name="Brendel V.P."/>
            <person name="Rabinowicz P.D."/>
            <person name="Leach J.E."/>
            <person name="White F.F."/>
            <person name="Salzberg S.L."/>
        </authorList>
    </citation>
    <scope>NUCLEOTIDE SEQUENCE [LARGE SCALE GENOMIC DNA]</scope>
    <source>
        <strain evidence="2 3">BLS256</strain>
    </source>
</reference>
<proteinExistence type="predicted"/>
<name>G7TIU9_XANOB</name>
<evidence type="ECO:0000256" key="1">
    <source>
        <dbReference type="SAM" id="MobiDB-lite"/>
    </source>
</evidence>
<dbReference type="EMBL" id="CP003057">
    <property type="protein sequence ID" value="AEQ94392.1"/>
    <property type="molecule type" value="Genomic_DNA"/>
</dbReference>
<evidence type="ECO:0000313" key="2">
    <source>
        <dbReference type="EMBL" id="AEQ94392.1"/>
    </source>
</evidence>
<dbReference type="AlphaFoldDB" id="G7TIU9"/>
<sequence length="70" mass="7832">MPPRQLRLPADEHCRCSVRHVRRTPCCRRSTPADDCSILCQPLQPADPGAGNPQCFPESRIPNPTNNQPQ</sequence>
<gene>
    <name evidence="2" type="ORF">XOC_0139</name>
</gene>
<accession>G7TIU9</accession>
<evidence type="ECO:0000313" key="3">
    <source>
        <dbReference type="Proteomes" id="UP000008851"/>
    </source>
</evidence>